<dbReference type="GO" id="GO:0005524">
    <property type="term" value="F:ATP binding"/>
    <property type="evidence" value="ECO:0007669"/>
    <property type="project" value="UniProtKB-KW"/>
</dbReference>
<dbReference type="GO" id="GO:0005829">
    <property type="term" value="C:cytosol"/>
    <property type="evidence" value="ECO:0007669"/>
    <property type="project" value="TreeGrafter"/>
</dbReference>
<keyword evidence="1" id="KW-0436">Ligase</keyword>
<dbReference type="GO" id="GO:0004824">
    <property type="term" value="F:lysine-tRNA ligase activity"/>
    <property type="evidence" value="ECO:0007669"/>
    <property type="project" value="InterPro"/>
</dbReference>
<evidence type="ECO:0000256" key="3">
    <source>
        <dbReference type="ARBA" id="ARBA00022840"/>
    </source>
</evidence>
<dbReference type="SUPFAM" id="SSF55681">
    <property type="entry name" value="Class II aaRS and biotin synthetases"/>
    <property type="match status" value="1"/>
</dbReference>
<reference evidence="5 6" key="1">
    <citation type="submission" date="2018-10" db="EMBL/GenBank/DDBJ databases">
        <title>Genomic Encyclopedia of Type Strains, Phase IV (KMG-IV): sequencing the most valuable type-strain genomes for metagenomic binning, comparative biology and taxonomic classification.</title>
        <authorList>
            <person name="Goeker M."/>
        </authorList>
    </citation>
    <scope>NUCLEOTIDE SEQUENCE [LARGE SCALE GENOMIC DNA]</scope>
    <source>
        <strain evidence="5 6">DSM 15521</strain>
    </source>
</reference>
<dbReference type="InterPro" id="IPR004364">
    <property type="entry name" value="Aa-tRNA-synt_II"/>
</dbReference>
<evidence type="ECO:0000313" key="6">
    <source>
        <dbReference type="Proteomes" id="UP000280881"/>
    </source>
</evidence>
<accession>A0A420W8F1</accession>
<gene>
    <name evidence="5" type="ORF">C7457_0429</name>
</gene>
<name>A0A420W8F1_9BACT</name>
<comment type="caution">
    <text evidence="5">The sequence shown here is derived from an EMBL/GenBank/DDBJ whole genome shotgun (WGS) entry which is preliminary data.</text>
</comment>
<keyword evidence="5" id="KW-0030">Aminoacyl-tRNA synthetase</keyword>
<dbReference type="InterPro" id="IPR006195">
    <property type="entry name" value="aa-tRNA-synth_II"/>
</dbReference>
<keyword evidence="3" id="KW-0067">ATP-binding</keyword>
<dbReference type="PANTHER" id="PTHR42918:SF6">
    <property type="entry name" value="ELONGATION FACTOR P--(R)-BETA-LYSINE LIGASE"/>
    <property type="match status" value="1"/>
</dbReference>
<dbReference type="GO" id="GO:0006430">
    <property type="term" value="P:lysyl-tRNA aminoacylation"/>
    <property type="evidence" value="ECO:0007669"/>
    <property type="project" value="InterPro"/>
</dbReference>
<dbReference type="GO" id="GO:0000049">
    <property type="term" value="F:tRNA binding"/>
    <property type="evidence" value="ECO:0007669"/>
    <property type="project" value="TreeGrafter"/>
</dbReference>
<dbReference type="AlphaFoldDB" id="A0A420W8F1"/>
<dbReference type="OrthoDB" id="9802326at2"/>
<protein>
    <submittedName>
        <fullName evidence="5">Lysyl-tRNA synthetase class 2</fullName>
    </submittedName>
</protein>
<dbReference type="InterPro" id="IPR018149">
    <property type="entry name" value="Lys-tRNA-synth_II_C"/>
</dbReference>
<dbReference type="Gene3D" id="3.30.930.10">
    <property type="entry name" value="Bira Bifunctional Protein, Domain 2"/>
    <property type="match status" value="1"/>
</dbReference>
<feature type="domain" description="Aminoacyl-transfer RNA synthetases class-II family profile" evidence="4">
    <location>
        <begin position="8"/>
        <end position="300"/>
    </location>
</feature>
<dbReference type="Pfam" id="PF00152">
    <property type="entry name" value="tRNA-synt_2"/>
    <property type="match status" value="1"/>
</dbReference>
<evidence type="ECO:0000256" key="1">
    <source>
        <dbReference type="ARBA" id="ARBA00022598"/>
    </source>
</evidence>
<dbReference type="RefSeq" id="WP_121169798.1">
    <property type="nucleotide sequence ID" value="NZ_RBIE01000001.1"/>
</dbReference>
<dbReference type="EMBL" id="RBIE01000001">
    <property type="protein sequence ID" value="RKQ63555.1"/>
    <property type="molecule type" value="Genomic_DNA"/>
</dbReference>
<proteinExistence type="predicted"/>
<organism evidence="5 6">
    <name type="scientific">Thermovibrio guaymasensis</name>
    <dbReference type="NCBI Taxonomy" id="240167"/>
    <lineage>
        <taxon>Bacteria</taxon>
        <taxon>Pseudomonadati</taxon>
        <taxon>Aquificota</taxon>
        <taxon>Aquificia</taxon>
        <taxon>Desulfurobacteriales</taxon>
        <taxon>Desulfurobacteriaceae</taxon>
        <taxon>Thermovibrio</taxon>
    </lineage>
</organism>
<sequence>MLETIIARNRLKESIRELFLSWGFTEVETPTLIPYCNPDNNVENVRTEFKDFQGKKHTWFLHTSPEFFMKRLIWLGAERIFQITKVFRSGEITPLHQVEFTMVEWYRVGEDFKKGMEETEEIVKRGAEEFGVKEITFRGNKTSLKEFKRISVKEAFEEFAGVNVLDREQVIKISGEKDYEGAFFKLLVDRVEPKLAQLPHPVFLFGYPEEFSAMAEVENGIAQRFELYIAGVELANGYTELRDYGSYREKFEKKGICALDKRFLELLKRKPLPKCEGVALGFDRLLMLLLGKENLEEVIPFSTSKLLKELPSS</sequence>
<dbReference type="Proteomes" id="UP000280881">
    <property type="component" value="Unassembled WGS sequence"/>
</dbReference>
<evidence type="ECO:0000259" key="4">
    <source>
        <dbReference type="PROSITE" id="PS50862"/>
    </source>
</evidence>
<evidence type="ECO:0000256" key="2">
    <source>
        <dbReference type="ARBA" id="ARBA00022741"/>
    </source>
</evidence>
<dbReference type="PRINTS" id="PR00982">
    <property type="entry name" value="TRNASYNTHLYS"/>
</dbReference>
<keyword evidence="6" id="KW-1185">Reference proteome</keyword>
<keyword evidence="2" id="KW-0547">Nucleotide-binding</keyword>
<dbReference type="PROSITE" id="PS50862">
    <property type="entry name" value="AA_TRNA_LIGASE_II"/>
    <property type="match status" value="1"/>
</dbReference>
<dbReference type="PANTHER" id="PTHR42918">
    <property type="entry name" value="LYSYL-TRNA SYNTHETASE"/>
    <property type="match status" value="1"/>
</dbReference>
<dbReference type="InterPro" id="IPR045864">
    <property type="entry name" value="aa-tRNA-synth_II/BPL/LPL"/>
</dbReference>
<evidence type="ECO:0000313" key="5">
    <source>
        <dbReference type="EMBL" id="RKQ63555.1"/>
    </source>
</evidence>